<dbReference type="AlphaFoldDB" id="A0A8X8KMH3"/>
<evidence type="ECO:0000313" key="2">
    <source>
        <dbReference type="Proteomes" id="UP000484076"/>
    </source>
</evidence>
<sequence>MRVFGRILGRVLLVAALLLAVVLAPVAYTETACRGAVAADDYAPILPEADRRAESRTFLTWPEWHIVHAYDDYAAVIAAGNPHDFGFLRSIGGFWSSLCTLNQVASGHGGATWQTKQMVYVIGVSFTAELLLKAAYEETLGRMATMIRGRAHAPLDDLSAQQAAEYARFLQQVPWYKWDFRADAAALAAGSSGVFRDRERRLALGLEYHAKAAYAGLIAAAVAGVGGDALTLRAVIGGMTPEALAAVPGVTVIGTRPEGVEVETPRYRAFTELAVLLAAEGADFVEIAGNDDIMLSVIADAPLYAGALLSLPRQGHSGTRHLLVVKVAGLADALRGLADGAARLEHVHDY</sequence>
<evidence type="ECO:0000313" key="1">
    <source>
        <dbReference type="EMBL" id="NUB46384.1"/>
    </source>
</evidence>
<keyword evidence="2" id="KW-1185">Reference proteome</keyword>
<accession>A0A8X8KMH3</accession>
<name>A0A8X8KMH3_9RHOB</name>
<proteinExistence type="predicted"/>
<organism evidence="1 2">
    <name type="scientific">Fertoeibacter niger</name>
    <dbReference type="NCBI Taxonomy" id="2656921"/>
    <lineage>
        <taxon>Bacteria</taxon>
        <taxon>Pseudomonadati</taxon>
        <taxon>Pseudomonadota</taxon>
        <taxon>Alphaproteobacteria</taxon>
        <taxon>Rhodobacterales</taxon>
        <taxon>Paracoccaceae</taxon>
        <taxon>Fertoeibacter</taxon>
    </lineage>
</organism>
<gene>
    <name evidence="1" type="ORF">GEU84_018490</name>
</gene>
<dbReference type="Proteomes" id="UP000484076">
    <property type="component" value="Unassembled WGS sequence"/>
</dbReference>
<dbReference type="RefSeq" id="WP_174539989.1">
    <property type="nucleotide sequence ID" value="NZ_WHUT02000014.1"/>
</dbReference>
<reference evidence="1" key="1">
    <citation type="submission" date="2020-05" db="EMBL/GenBank/DDBJ databases">
        <title>Fertoebacter nigrum gen. nov., sp. nov., a new member of the family Rhodobacteraceae.</title>
        <authorList>
            <person name="Szuroczki S."/>
            <person name="Abbaszade G."/>
            <person name="Buni D."/>
            <person name="Schumann P."/>
            <person name="Toth E."/>
        </authorList>
    </citation>
    <scope>NUCLEOTIDE SEQUENCE</scope>
    <source>
        <strain evidence="1">RG-N-1a</strain>
    </source>
</reference>
<protein>
    <submittedName>
        <fullName evidence="1">Uncharacterized protein</fullName>
    </submittedName>
</protein>
<comment type="caution">
    <text evidence="1">The sequence shown here is derived from an EMBL/GenBank/DDBJ whole genome shotgun (WGS) entry which is preliminary data.</text>
</comment>
<dbReference type="EMBL" id="WHUT02000014">
    <property type="protein sequence ID" value="NUB46384.1"/>
    <property type="molecule type" value="Genomic_DNA"/>
</dbReference>